<name>D7KC85_ARALL</name>
<sequence length="128" mass="14139">MQRSNLVSTVIQLKALGIDNILVLNGLHLGPMNNDPEHLKYFIHFRSEHDDAKLTSPTGFQVAKLVLFLHVSISSSKMTLASSELGCSDEIIATAAVLSILLKRLSYVCRYIETSEQCYVPGEGIDFT</sequence>
<dbReference type="HOGENOM" id="CLU_1962576_0_0_1"/>
<organism evidence="2">
    <name type="scientific">Arabidopsis lyrata subsp. lyrata</name>
    <name type="common">Lyre-leaved rock-cress</name>
    <dbReference type="NCBI Taxonomy" id="81972"/>
    <lineage>
        <taxon>Eukaryota</taxon>
        <taxon>Viridiplantae</taxon>
        <taxon>Streptophyta</taxon>
        <taxon>Embryophyta</taxon>
        <taxon>Tracheophyta</taxon>
        <taxon>Spermatophyta</taxon>
        <taxon>Magnoliopsida</taxon>
        <taxon>eudicotyledons</taxon>
        <taxon>Gunneridae</taxon>
        <taxon>Pentapetalae</taxon>
        <taxon>rosids</taxon>
        <taxon>malvids</taxon>
        <taxon>Brassicales</taxon>
        <taxon>Brassicaceae</taxon>
        <taxon>Camelineae</taxon>
        <taxon>Arabidopsis</taxon>
    </lineage>
</organism>
<proteinExistence type="predicted"/>
<dbReference type="eggNOG" id="KOG0922">
    <property type="taxonomic scope" value="Eukaryota"/>
</dbReference>
<keyword evidence="2" id="KW-1185">Reference proteome</keyword>
<gene>
    <name evidence="1" type="ORF">ARALYDRAFT_892910</name>
</gene>
<dbReference type="AlphaFoldDB" id="D7KC85"/>
<dbReference type="STRING" id="81972.D7KC85"/>
<dbReference type="Gene3D" id="1.20.120.1080">
    <property type="match status" value="1"/>
</dbReference>
<protein>
    <submittedName>
        <fullName evidence="1">Uncharacterized protein</fullName>
    </submittedName>
</protein>
<dbReference type="Proteomes" id="UP000008694">
    <property type="component" value="Unassembled WGS sequence"/>
</dbReference>
<evidence type="ECO:0000313" key="2">
    <source>
        <dbReference type="Proteomes" id="UP000008694"/>
    </source>
</evidence>
<reference evidence="2" key="1">
    <citation type="journal article" date="2011" name="Nat. Genet.">
        <title>The Arabidopsis lyrata genome sequence and the basis of rapid genome size change.</title>
        <authorList>
            <person name="Hu T.T."/>
            <person name="Pattyn P."/>
            <person name="Bakker E.G."/>
            <person name="Cao J."/>
            <person name="Cheng J.-F."/>
            <person name="Clark R.M."/>
            <person name="Fahlgren N."/>
            <person name="Fawcett J.A."/>
            <person name="Grimwood J."/>
            <person name="Gundlach H."/>
            <person name="Haberer G."/>
            <person name="Hollister J.D."/>
            <person name="Ossowski S."/>
            <person name="Ottilar R.P."/>
            <person name="Salamov A.A."/>
            <person name="Schneeberger K."/>
            <person name="Spannagl M."/>
            <person name="Wang X."/>
            <person name="Yang L."/>
            <person name="Nasrallah M.E."/>
            <person name="Bergelson J."/>
            <person name="Carrington J.C."/>
            <person name="Gaut B.S."/>
            <person name="Schmutz J."/>
            <person name="Mayer K.F.X."/>
            <person name="Van de Peer Y."/>
            <person name="Grigoriev I.V."/>
            <person name="Nordborg M."/>
            <person name="Weigel D."/>
            <person name="Guo Y.-L."/>
        </authorList>
    </citation>
    <scope>NUCLEOTIDE SEQUENCE [LARGE SCALE GENOMIC DNA]</scope>
    <source>
        <strain evidence="2">cv. MN47</strain>
    </source>
</reference>
<dbReference type="Gramene" id="scaffold_105704.1">
    <property type="protein sequence ID" value="scaffold_105704.1"/>
    <property type="gene ID" value="scaffold_105704.1"/>
</dbReference>
<evidence type="ECO:0000313" key="1">
    <source>
        <dbReference type="EMBL" id="EFH68273.1"/>
    </source>
</evidence>
<dbReference type="EMBL" id="GL348713">
    <property type="protein sequence ID" value="EFH68273.1"/>
    <property type="molecule type" value="Genomic_DNA"/>
</dbReference>
<accession>D7KC85</accession>